<dbReference type="Proteomes" id="UP001341840">
    <property type="component" value="Unassembled WGS sequence"/>
</dbReference>
<organism evidence="1 2">
    <name type="scientific">Stylosanthes scabra</name>
    <dbReference type="NCBI Taxonomy" id="79078"/>
    <lineage>
        <taxon>Eukaryota</taxon>
        <taxon>Viridiplantae</taxon>
        <taxon>Streptophyta</taxon>
        <taxon>Embryophyta</taxon>
        <taxon>Tracheophyta</taxon>
        <taxon>Spermatophyta</taxon>
        <taxon>Magnoliopsida</taxon>
        <taxon>eudicotyledons</taxon>
        <taxon>Gunneridae</taxon>
        <taxon>Pentapetalae</taxon>
        <taxon>rosids</taxon>
        <taxon>fabids</taxon>
        <taxon>Fabales</taxon>
        <taxon>Fabaceae</taxon>
        <taxon>Papilionoideae</taxon>
        <taxon>50 kb inversion clade</taxon>
        <taxon>dalbergioids sensu lato</taxon>
        <taxon>Dalbergieae</taxon>
        <taxon>Pterocarpus clade</taxon>
        <taxon>Stylosanthes</taxon>
    </lineage>
</organism>
<proteinExistence type="predicted"/>
<protein>
    <submittedName>
        <fullName evidence="1">Uncharacterized protein</fullName>
    </submittedName>
</protein>
<accession>A0ABU6T436</accession>
<evidence type="ECO:0000313" key="1">
    <source>
        <dbReference type="EMBL" id="MED6143164.1"/>
    </source>
</evidence>
<keyword evidence="2" id="KW-1185">Reference proteome</keyword>
<gene>
    <name evidence="1" type="ORF">PIB30_003868</name>
</gene>
<sequence length="118" mass="12702">MLLEWVALLDCCKSDSSWTSYIMLSKSCPGCLIQCLHVFACCSELQCGTVQHSAQECTAFEVSFGNQASHSTSMNGAPSLLIAASWPLEAGTGILDQTSCVQNSCLVNLQKIIYLMKG</sequence>
<comment type="caution">
    <text evidence="1">The sequence shown here is derived from an EMBL/GenBank/DDBJ whole genome shotgun (WGS) entry which is preliminary data.</text>
</comment>
<reference evidence="1 2" key="1">
    <citation type="journal article" date="2023" name="Plants (Basel)">
        <title>Bridging the Gap: Combining Genomics and Transcriptomics Approaches to Understand Stylosanthes scabra, an Orphan Legume from the Brazilian Caatinga.</title>
        <authorList>
            <person name="Ferreira-Neto J.R.C."/>
            <person name="da Silva M.D."/>
            <person name="Binneck E."/>
            <person name="de Melo N.F."/>
            <person name="da Silva R.H."/>
            <person name="de Melo A.L.T.M."/>
            <person name="Pandolfi V."/>
            <person name="Bustamante F.O."/>
            <person name="Brasileiro-Vidal A.C."/>
            <person name="Benko-Iseppon A.M."/>
        </authorList>
    </citation>
    <scope>NUCLEOTIDE SEQUENCE [LARGE SCALE GENOMIC DNA]</scope>
    <source>
        <tissue evidence="1">Leaves</tissue>
    </source>
</reference>
<evidence type="ECO:0000313" key="2">
    <source>
        <dbReference type="Proteomes" id="UP001341840"/>
    </source>
</evidence>
<name>A0ABU6T436_9FABA</name>
<dbReference type="EMBL" id="JASCZI010090628">
    <property type="protein sequence ID" value="MED6143164.1"/>
    <property type="molecule type" value="Genomic_DNA"/>
</dbReference>